<dbReference type="InterPro" id="IPR013620">
    <property type="entry name" value="Exonuc_1_SH3"/>
</dbReference>
<evidence type="ECO:0000256" key="14">
    <source>
        <dbReference type="PIRSR" id="PIRSR000977-1"/>
    </source>
</evidence>
<dbReference type="InterPro" id="IPR023607">
    <property type="entry name" value="Exodeoxyribonuclease_I"/>
</dbReference>
<dbReference type="PIRSF" id="PIRSF000977">
    <property type="entry name" value="Exodeoxyribonuclease_I"/>
    <property type="match status" value="1"/>
</dbReference>
<dbReference type="GO" id="GO:0008310">
    <property type="term" value="F:single-stranded DNA 3'-5' DNA exonuclease activity"/>
    <property type="evidence" value="ECO:0007669"/>
    <property type="project" value="UniProtKB-EC"/>
</dbReference>
<dbReference type="Gene3D" id="3.30.420.10">
    <property type="entry name" value="Ribonuclease H-like superfamily/Ribonuclease H"/>
    <property type="match status" value="1"/>
</dbReference>
<dbReference type="AlphaFoldDB" id="A0A1I4L2A7"/>
<gene>
    <name evidence="16" type="ORF">SAMN05421880_101139</name>
</gene>
<keyword evidence="7" id="KW-0378">Hydrolase</keyword>
<reference evidence="16 17" key="1">
    <citation type="submission" date="2016-10" db="EMBL/GenBank/DDBJ databases">
        <authorList>
            <person name="de Groot N.N."/>
        </authorList>
    </citation>
    <scope>NUCLEOTIDE SEQUENCE [LARGE SCALE GENOMIC DNA]</scope>
    <source>
        <strain evidence="16 17">Nm146</strain>
    </source>
</reference>
<dbReference type="InterPro" id="IPR012337">
    <property type="entry name" value="RNaseH-like_sf"/>
</dbReference>
<dbReference type="PROSITE" id="PS51785">
    <property type="entry name" value="EXOI_C"/>
    <property type="match status" value="1"/>
</dbReference>
<evidence type="ECO:0000256" key="10">
    <source>
        <dbReference type="ARBA" id="ARBA00023125"/>
    </source>
</evidence>
<feature type="binding site" evidence="14">
    <location>
        <position position="158"/>
    </location>
    <ligand>
        <name>substrate</name>
    </ligand>
</feature>
<evidence type="ECO:0000256" key="12">
    <source>
        <dbReference type="ARBA" id="ARBA00031220"/>
    </source>
</evidence>
<dbReference type="Gene3D" id="3.30.1520.20">
    <property type="entry name" value="Exonuclease ExoI, domain 2"/>
    <property type="match status" value="1"/>
</dbReference>
<evidence type="ECO:0000313" key="17">
    <source>
        <dbReference type="Proteomes" id="UP000199561"/>
    </source>
</evidence>
<keyword evidence="17" id="KW-1185">Reference proteome</keyword>
<evidence type="ECO:0000256" key="5">
    <source>
        <dbReference type="ARBA" id="ARBA00022723"/>
    </source>
</evidence>
<dbReference type="NCBIfam" id="NF008746">
    <property type="entry name" value="PRK11779.1"/>
    <property type="match status" value="1"/>
</dbReference>
<dbReference type="FunFam" id="3.30.420.10:FF:000033">
    <property type="entry name" value="Exodeoxyribonuclease I"/>
    <property type="match status" value="1"/>
</dbReference>
<feature type="binding site" evidence="15">
    <location>
        <position position="8"/>
    </location>
    <ligand>
        <name>Mg(2+)</name>
        <dbReference type="ChEBI" id="CHEBI:18420"/>
        <label>1</label>
    </ligand>
</feature>
<keyword evidence="4" id="KW-0540">Nuclease</keyword>
<dbReference type="RefSeq" id="WP_090665718.1">
    <property type="nucleotide sequence ID" value="NZ_FOUF01000001.1"/>
</dbReference>
<sequence length="490" mass="56138">MMTLYWHDYETFGSDPRCDRPAQFAGLRTDESLNEIGNPLVIYCKPSKDRLPQPEACLLTGITPQLADSRGLPEPQFIAHIHNELAQPGTCGVGYNTLRFDDEVTRFTLYRNFYDPYAREWQQGNSRWDLIDLVRMTYALRPDGIIWPLNGDGKPSFRLEDLTTANAIHHDAAHDALSDVRATIQLARLLRERQPRLYAWLYQLRSKHKAASLLDLVDHTPVIHTSRMYPAETGCTTLIMPMLAERGNPNSILVYDLRHDPSPFIEMNVDELAACLFTPRSALPDNIPRLPVKSVKINKCPALAPQNVLDRASQSRIALDLAACTRHWQQIHRNTAFMQRVAQAYSSTTFELSRDVDLALYDDFFDERDRLLMASVRDASPSQLAQNCFDFQDQRLHELLFRYRARHWPDTLSADELSQWKAICRQHLMEKNSGSSITLTEFVEKIANLRKVYADNAAAWRVLDAIETWGKELAAANDIPWHFSATRENV</sequence>
<accession>A0A1I4L2A7</accession>
<dbReference type="Gene3D" id="1.10.287.1240">
    <property type="match status" value="1"/>
</dbReference>
<evidence type="ECO:0000256" key="11">
    <source>
        <dbReference type="ARBA" id="ARBA00023204"/>
    </source>
</evidence>
<evidence type="ECO:0000256" key="7">
    <source>
        <dbReference type="ARBA" id="ARBA00022801"/>
    </source>
</evidence>
<keyword evidence="9 15" id="KW-0460">Magnesium</keyword>
<evidence type="ECO:0000313" key="16">
    <source>
        <dbReference type="EMBL" id="SFL85061.1"/>
    </source>
</evidence>
<keyword evidence="10" id="KW-0238">DNA-binding</keyword>
<dbReference type="InterPro" id="IPR036397">
    <property type="entry name" value="RNaseH_sf"/>
</dbReference>
<comment type="catalytic activity">
    <reaction evidence="1">
        <text>Exonucleolytic cleavage in the 3'- to 5'-direction to yield nucleoside 5'-phosphates.</text>
        <dbReference type="EC" id="3.1.11.1"/>
    </reaction>
</comment>
<dbReference type="GO" id="GO:0006281">
    <property type="term" value="P:DNA repair"/>
    <property type="evidence" value="ECO:0007669"/>
    <property type="project" value="UniProtKB-KW"/>
</dbReference>
<dbReference type="Proteomes" id="UP000199561">
    <property type="component" value="Unassembled WGS sequence"/>
</dbReference>
<dbReference type="GO" id="GO:0046872">
    <property type="term" value="F:metal ion binding"/>
    <property type="evidence" value="ECO:0007669"/>
    <property type="project" value="UniProtKB-KW"/>
</dbReference>
<comment type="subunit">
    <text evidence="13">Monomer. Interacts with ssb (via C-terminus); this interaction stimulates the exonuclease activity by recruiting the enzyme to its substrate.</text>
</comment>
<keyword evidence="8" id="KW-0269">Exonuclease</keyword>
<dbReference type="InterPro" id="IPR013520">
    <property type="entry name" value="Ribonucl_H"/>
</dbReference>
<organism evidence="16 17">
    <name type="scientific">Nitrosomonas nitrosa</name>
    <dbReference type="NCBI Taxonomy" id="52442"/>
    <lineage>
        <taxon>Bacteria</taxon>
        <taxon>Pseudomonadati</taxon>
        <taxon>Pseudomonadota</taxon>
        <taxon>Betaproteobacteria</taxon>
        <taxon>Nitrosomonadales</taxon>
        <taxon>Nitrosomonadaceae</taxon>
        <taxon>Nitrosomonas</taxon>
    </lineage>
</organism>
<evidence type="ECO:0000256" key="6">
    <source>
        <dbReference type="ARBA" id="ARBA00022763"/>
    </source>
</evidence>
<dbReference type="SUPFAM" id="SSF53098">
    <property type="entry name" value="Ribonuclease H-like"/>
    <property type="match status" value="1"/>
</dbReference>
<dbReference type="Pfam" id="PF00929">
    <property type="entry name" value="RNase_T"/>
    <property type="match status" value="1"/>
</dbReference>
<keyword evidence="5 15" id="KW-0479">Metal-binding</keyword>
<keyword evidence="6" id="KW-0227">DNA damage</keyword>
<evidence type="ECO:0000256" key="9">
    <source>
        <dbReference type="ARBA" id="ARBA00022842"/>
    </source>
</evidence>
<evidence type="ECO:0000256" key="2">
    <source>
        <dbReference type="ARBA" id="ARBA00012108"/>
    </source>
</evidence>
<evidence type="ECO:0000256" key="1">
    <source>
        <dbReference type="ARBA" id="ARBA00000563"/>
    </source>
</evidence>
<evidence type="ECO:0000256" key="8">
    <source>
        <dbReference type="ARBA" id="ARBA00022839"/>
    </source>
</evidence>
<evidence type="ECO:0000256" key="4">
    <source>
        <dbReference type="ARBA" id="ARBA00022722"/>
    </source>
</evidence>
<comment type="cofactor">
    <cofactor evidence="15">
        <name>Mg(2+)</name>
        <dbReference type="ChEBI" id="CHEBI:18420"/>
    </cofactor>
    <text evidence="15">Binds 2 Mg(2+) ions per monomer.</text>
</comment>
<evidence type="ECO:0000256" key="15">
    <source>
        <dbReference type="PIRSR" id="PIRSR000977-2"/>
    </source>
</evidence>
<proteinExistence type="predicted"/>
<dbReference type="STRING" id="52442.SAMN05421880_101139"/>
<dbReference type="Pfam" id="PF08411">
    <property type="entry name" value="ExoI_SH3"/>
    <property type="match status" value="1"/>
</dbReference>
<dbReference type="InterPro" id="IPR058561">
    <property type="entry name" value="Exonuc_1_C"/>
</dbReference>
<feature type="binding site" evidence="14">
    <location>
        <position position="10"/>
    </location>
    <ligand>
        <name>substrate</name>
    </ligand>
</feature>
<dbReference type="EC" id="3.1.11.1" evidence="2"/>
<dbReference type="Gene3D" id="1.20.1280.70">
    <property type="entry name" value="Exonuclease ExoI, domain 3"/>
    <property type="match status" value="1"/>
</dbReference>
<dbReference type="InterPro" id="IPR034747">
    <property type="entry name" value="EXOI_SH3"/>
</dbReference>
<feature type="binding site" evidence="15">
    <location>
        <position position="10"/>
    </location>
    <ligand>
        <name>Mg(2+)</name>
        <dbReference type="ChEBI" id="CHEBI:18420"/>
        <label>2</label>
    </ligand>
</feature>
<dbReference type="InterPro" id="IPR038649">
    <property type="entry name" value="EXOI_SH3_sf"/>
</dbReference>
<keyword evidence="11" id="KW-0234">DNA repair</keyword>
<protein>
    <recommendedName>
        <fullName evidence="3">Exodeoxyribonuclease I</fullName>
        <ecNumber evidence="2">3.1.11.1</ecNumber>
    </recommendedName>
    <alternativeName>
        <fullName evidence="12">DNA deoxyribophosphodiesterase</fullName>
    </alternativeName>
</protein>
<name>A0A1I4L2A7_9PROT</name>
<dbReference type="CDD" id="cd06138">
    <property type="entry name" value="ExoI_N"/>
    <property type="match status" value="1"/>
</dbReference>
<evidence type="ECO:0000256" key="3">
    <source>
        <dbReference type="ARBA" id="ARBA00019900"/>
    </source>
</evidence>
<evidence type="ECO:0000256" key="13">
    <source>
        <dbReference type="ARBA" id="ARBA00046792"/>
    </source>
</evidence>
<dbReference type="EMBL" id="FOUF01000001">
    <property type="protein sequence ID" value="SFL85061.1"/>
    <property type="molecule type" value="Genomic_DNA"/>
</dbReference>
<dbReference type="Pfam" id="PF26016">
    <property type="entry name" value="ExoI_C"/>
    <property type="match status" value="1"/>
</dbReference>
<dbReference type="PROSITE" id="PS51784">
    <property type="entry name" value="EXOI_SH3"/>
    <property type="match status" value="1"/>
</dbReference>
<dbReference type="GO" id="GO:0003677">
    <property type="term" value="F:DNA binding"/>
    <property type="evidence" value="ECO:0007669"/>
    <property type="project" value="UniProtKB-KW"/>
</dbReference>
<feature type="binding site" evidence="15">
    <location>
        <position position="179"/>
    </location>
    <ligand>
        <name>Mg(2+)</name>
        <dbReference type="ChEBI" id="CHEBI:18420"/>
        <label>2</label>
    </ligand>
</feature>